<evidence type="ECO:0000313" key="3">
    <source>
        <dbReference type="Proteomes" id="UP000557217"/>
    </source>
</evidence>
<feature type="signal peptide" evidence="1">
    <location>
        <begin position="1"/>
        <end position="21"/>
    </location>
</feature>
<feature type="chain" id="PRO_5032365721" evidence="1">
    <location>
        <begin position="22"/>
        <end position="308"/>
    </location>
</feature>
<evidence type="ECO:0000256" key="1">
    <source>
        <dbReference type="SAM" id="SignalP"/>
    </source>
</evidence>
<dbReference type="RefSeq" id="WP_100216190.1">
    <property type="nucleotide sequence ID" value="NZ_JAAXPW010000058.1"/>
</dbReference>
<organism evidence="2 3">
    <name type="scientific">Ureibacillus thermosphaericus</name>
    <dbReference type="NCBI Taxonomy" id="51173"/>
    <lineage>
        <taxon>Bacteria</taxon>
        <taxon>Bacillati</taxon>
        <taxon>Bacillota</taxon>
        <taxon>Bacilli</taxon>
        <taxon>Bacillales</taxon>
        <taxon>Caryophanaceae</taxon>
        <taxon>Ureibacillus</taxon>
    </lineage>
</organism>
<gene>
    <name evidence="2" type="ORF">HNR36_002944</name>
</gene>
<dbReference type="Pfam" id="PF04294">
    <property type="entry name" value="VanW"/>
    <property type="match status" value="1"/>
</dbReference>
<name>A0A840Q225_URETH</name>
<dbReference type="AlphaFoldDB" id="A0A840Q225"/>
<protein>
    <submittedName>
        <fullName evidence="2">Vancomycin resistance protein YoaR</fullName>
    </submittedName>
</protein>
<reference evidence="2 3" key="1">
    <citation type="submission" date="2020-08" db="EMBL/GenBank/DDBJ databases">
        <title>Genomic Encyclopedia of Type Strains, Phase IV (KMG-IV): sequencing the most valuable type-strain genomes for metagenomic binning, comparative biology and taxonomic classification.</title>
        <authorList>
            <person name="Goeker M."/>
        </authorList>
    </citation>
    <scope>NUCLEOTIDE SEQUENCE [LARGE SCALE GENOMIC DNA]</scope>
    <source>
        <strain evidence="2 3">DSM 10633</strain>
    </source>
</reference>
<keyword evidence="3" id="KW-1185">Reference proteome</keyword>
<dbReference type="EMBL" id="JACHGZ010000061">
    <property type="protein sequence ID" value="MBB5150518.1"/>
    <property type="molecule type" value="Genomic_DNA"/>
</dbReference>
<dbReference type="PANTHER" id="PTHR35788:SF1">
    <property type="entry name" value="EXPORTED PROTEIN"/>
    <property type="match status" value="1"/>
</dbReference>
<dbReference type="PANTHER" id="PTHR35788">
    <property type="entry name" value="EXPORTED PROTEIN-RELATED"/>
    <property type="match status" value="1"/>
</dbReference>
<evidence type="ECO:0000313" key="2">
    <source>
        <dbReference type="EMBL" id="MBB5150518.1"/>
    </source>
</evidence>
<dbReference type="InterPro" id="IPR052913">
    <property type="entry name" value="Glycopeptide_resist_protein"/>
</dbReference>
<sequence length="308" mass="34990">MKKLFVFFSLLMFLNQTFVNASTIDFPFSNNQSINIEIIDPESKEIVHSFHPYDYDIELDLNIFKSEVERWIHEIEPYYYKEMSLDRIDEDGEIIKGSPRIEVNTTQLLEEILKRSFTGGKIEIPLKITDSNYRLTDIPHLKEVVLASYTTFFNPNKAGRSKNIEISAAAIHNIIVGSEDTFSFNAVVGPREIAYGYQIAPEIVNGKLVMGIGGGICQTSSTLFNAVDQLPIKIIERHHHSMDVGYVPKGRDATVSFGGLDFQFQNTTGIPFLIQAYYRPGAITVEIRTSKEYEELLKNELMESEPNS</sequence>
<accession>A0A840Q225</accession>
<dbReference type="Proteomes" id="UP000557217">
    <property type="component" value="Unassembled WGS sequence"/>
</dbReference>
<proteinExistence type="predicted"/>
<keyword evidence="1" id="KW-0732">Signal</keyword>
<dbReference type="InterPro" id="IPR007391">
    <property type="entry name" value="Vancomycin_resist_VanW"/>
</dbReference>
<comment type="caution">
    <text evidence="2">The sequence shown here is derived from an EMBL/GenBank/DDBJ whole genome shotgun (WGS) entry which is preliminary data.</text>
</comment>